<evidence type="ECO:0000313" key="4">
    <source>
        <dbReference type="Proteomes" id="UP001449657"/>
    </source>
</evidence>
<feature type="signal peptide" evidence="2">
    <location>
        <begin position="1"/>
        <end position="23"/>
    </location>
</feature>
<feature type="region of interest" description="Disordered" evidence="1">
    <location>
        <begin position="25"/>
        <end position="45"/>
    </location>
</feature>
<keyword evidence="2" id="KW-0732">Signal</keyword>
<evidence type="ECO:0000313" key="3">
    <source>
        <dbReference type="EMBL" id="WZN44176.1"/>
    </source>
</evidence>
<dbReference type="RefSeq" id="WP_341838968.1">
    <property type="nucleotide sequence ID" value="NZ_CP149792.1"/>
</dbReference>
<keyword evidence="4" id="KW-1185">Reference proteome</keyword>
<dbReference type="PROSITE" id="PS51257">
    <property type="entry name" value="PROKAR_LIPOPROTEIN"/>
    <property type="match status" value="1"/>
</dbReference>
<reference evidence="3 4" key="1">
    <citation type="submission" date="2024-03" db="EMBL/GenBank/DDBJ databases">
        <title>Chitinophaga caseinilytica sp. nov., a casein hydrolysing bacterium isolated from forest soil.</title>
        <authorList>
            <person name="Lee D.S."/>
            <person name="Han D.M."/>
            <person name="Baek J.H."/>
            <person name="Choi D.G."/>
            <person name="Jeon J.H."/>
            <person name="Jeon C.O."/>
        </authorList>
    </citation>
    <scope>NUCLEOTIDE SEQUENCE [LARGE SCALE GENOMIC DNA]</scope>
    <source>
        <strain evidence="3 4">KACC 19118</strain>
    </source>
</reference>
<feature type="compositionally biased region" description="Polar residues" evidence="1">
    <location>
        <begin position="25"/>
        <end position="39"/>
    </location>
</feature>
<dbReference type="Proteomes" id="UP001449657">
    <property type="component" value="Chromosome"/>
</dbReference>
<feature type="chain" id="PRO_5047039479" description="Lipoprotein" evidence="2">
    <location>
        <begin position="24"/>
        <end position="261"/>
    </location>
</feature>
<dbReference type="EMBL" id="CP150096">
    <property type="protein sequence ID" value="WZN44176.1"/>
    <property type="molecule type" value="Genomic_DNA"/>
</dbReference>
<protein>
    <recommendedName>
        <fullName evidence="5">Lipoprotein</fullName>
    </recommendedName>
</protein>
<organism evidence="3 4">
    <name type="scientific">Chitinophaga caseinilytica</name>
    <dbReference type="NCBI Taxonomy" id="2267521"/>
    <lineage>
        <taxon>Bacteria</taxon>
        <taxon>Pseudomonadati</taxon>
        <taxon>Bacteroidota</taxon>
        <taxon>Chitinophagia</taxon>
        <taxon>Chitinophagales</taxon>
        <taxon>Chitinophagaceae</taxon>
        <taxon>Chitinophaga</taxon>
    </lineage>
</organism>
<sequence length="261" mass="29092">MYRLKFMLPAMIVCGLAACQSGATQSAQDSTQTVSPTDSSRSDGPELVRDTALASEFGLPDTVTIGSQLYRVVPSTEELFESAPEFKPDTSEAKNIAPQHDLVRRAGNVLYIKLKNGSEKEFRDNAESDGEDHEVHIYNGYLPAIARFVIFRFGYETYDVLLVDEKSGEETPIIGLPQVSPDGKQLIASNLDLMAAFTFNGLEYYTMTGKGLEKQYDFSPEKWGPESIKWLDANVLVGKFGVLTKDNDLLYHYVRLEPVRK</sequence>
<evidence type="ECO:0008006" key="5">
    <source>
        <dbReference type="Google" id="ProtNLM"/>
    </source>
</evidence>
<evidence type="ECO:0000256" key="1">
    <source>
        <dbReference type="SAM" id="MobiDB-lite"/>
    </source>
</evidence>
<gene>
    <name evidence="3" type="ORF">WJU22_14855</name>
</gene>
<name>A0ABZ2YWB9_9BACT</name>
<evidence type="ECO:0000256" key="2">
    <source>
        <dbReference type="SAM" id="SignalP"/>
    </source>
</evidence>
<proteinExistence type="predicted"/>
<accession>A0ABZ2YWB9</accession>